<organism evidence="5 6">
    <name type="scientific">Posidoniimonas polymericola</name>
    <dbReference type="NCBI Taxonomy" id="2528002"/>
    <lineage>
        <taxon>Bacteria</taxon>
        <taxon>Pseudomonadati</taxon>
        <taxon>Planctomycetota</taxon>
        <taxon>Planctomycetia</taxon>
        <taxon>Pirellulales</taxon>
        <taxon>Lacipirellulaceae</taxon>
        <taxon>Posidoniimonas</taxon>
    </lineage>
</organism>
<proteinExistence type="predicted"/>
<sequence>MHRHSRHSQHVYANIRDKITTGELSPGEVMSEANLAKEYGLSRTPVGEALRQLANEGLVVQVPRYGTVVRQIPAEELEELFEIREALECLAVAKATERITCEGLDELESLCEAIDAEVRRIEDDGAAALDREGLRRFLAADMAFHMLIIANAGNQRLIQVLEQTRAVSLMFTAQRGAHPVSRVIEANTAHRSILAAMADRDPEQAQLRLVHHIRTSRDESLKAAPSPSAVSLGSINLPMFVRRDLA</sequence>
<dbReference type="Gene3D" id="1.10.10.10">
    <property type="entry name" value="Winged helix-like DNA-binding domain superfamily/Winged helix DNA-binding domain"/>
    <property type="match status" value="1"/>
</dbReference>
<dbReference type="InterPro" id="IPR008920">
    <property type="entry name" value="TF_FadR/GntR_C"/>
</dbReference>
<keyword evidence="1" id="KW-0805">Transcription regulation</keyword>
<dbReference type="InterPro" id="IPR036390">
    <property type="entry name" value="WH_DNA-bd_sf"/>
</dbReference>
<dbReference type="GO" id="GO:0003677">
    <property type="term" value="F:DNA binding"/>
    <property type="evidence" value="ECO:0007669"/>
    <property type="project" value="UniProtKB-KW"/>
</dbReference>
<dbReference type="PANTHER" id="PTHR43537">
    <property type="entry name" value="TRANSCRIPTIONAL REGULATOR, GNTR FAMILY"/>
    <property type="match status" value="1"/>
</dbReference>
<dbReference type="SMART" id="SM00345">
    <property type="entry name" value="HTH_GNTR"/>
    <property type="match status" value="1"/>
</dbReference>
<keyword evidence="6" id="KW-1185">Reference proteome</keyword>
<protein>
    <submittedName>
        <fullName evidence="5">Putative HTH-type transcriptional regulator YdfH</fullName>
    </submittedName>
</protein>
<dbReference type="PRINTS" id="PR00035">
    <property type="entry name" value="HTHGNTR"/>
</dbReference>
<evidence type="ECO:0000256" key="3">
    <source>
        <dbReference type="ARBA" id="ARBA00023163"/>
    </source>
</evidence>
<evidence type="ECO:0000256" key="2">
    <source>
        <dbReference type="ARBA" id="ARBA00023125"/>
    </source>
</evidence>
<dbReference type="InterPro" id="IPR011711">
    <property type="entry name" value="GntR_C"/>
</dbReference>
<comment type="caution">
    <text evidence="5">The sequence shown here is derived from an EMBL/GenBank/DDBJ whole genome shotgun (WGS) entry which is preliminary data.</text>
</comment>
<evidence type="ECO:0000256" key="1">
    <source>
        <dbReference type="ARBA" id="ARBA00023015"/>
    </source>
</evidence>
<dbReference type="InterPro" id="IPR000524">
    <property type="entry name" value="Tscrpt_reg_HTH_GntR"/>
</dbReference>
<accession>A0A5C5ZFN7</accession>
<dbReference type="Gene3D" id="1.20.120.530">
    <property type="entry name" value="GntR ligand-binding domain-like"/>
    <property type="match status" value="1"/>
</dbReference>
<dbReference type="OrthoDB" id="114741at2"/>
<dbReference type="PROSITE" id="PS50949">
    <property type="entry name" value="HTH_GNTR"/>
    <property type="match status" value="1"/>
</dbReference>
<dbReference type="SUPFAM" id="SSF46785">
    <property type="entry name" value="Winged helix' DNA-binding domain"/>
    <property type="match status" value="1"/>
</dbReference>
<dbReference type="PANTHER" id="PTHR43537:SF24">
    <property type="entry name" value="GLUCONATE OPERON TRANSCRIPTIONAL REPRESSOR"/>
    <property type="match status" value="1"/>
</dbReference>
<evidence type="ECO:0000313" key="5">
    <source>
        <dbReference type="EMBL" id="TWT86016.1"/>
    </source>
</evidence>
<dbReference type="RefSeq" id="WP_146584227.1">
    <property type="nucleotide sequence ID" value="NZ_SJPO01000001.1"/>
</dbReference>
<dbReference type="SMART" id="SM00895">
    <property type="entry name" value="FCD"/>
    <property type="match status" value="1"/>
</dbReference>
<dbReference type="GO" id="GO:0003700">
    <property type="term" value="F:DNA-binding transcription factor activity"/>
    <property type="evidence" value="ECO:0007669"/>
    <property type="project" value="InterPro"/>
</dbReference>
<dbReference type="AlphaFoldDB" id="A0A5C5ZFN7"/>
<evidence type="ECO:0000259" key="4">
    <source>
        <dbReference type="PROSITE" id="PS50949"/>
    </source>
</evidence>
<keyword evidence="3" id="KW-0804">Transcription</keyword>
<reference evidence="5 6" key="1">
    <citation type="submission" date="2019-02" db="EMBL/GenBank/DDBJ databases">
        <title>Deep-cultivation of Planctomycetes and their phenomic and genomic characterization uncovers novel biology.</title>
        <authorList>
            <person name="Wiegand S."/>
            <person name="Jogler M."/>
            <person name="Boedeker C."/>
            <person name="Pinto D."/>
            <person name="Vollmers J."/>
            <person name="Rivas-Marin E."/>
            <person name="Kohn T."/>
            <person name="Peeters S.H."/>
            <person name="Heuer A."/>
            <person name="Rast P."/>
            <person name="Oberbeckmann S."/>
            <person name="Bunk B."/>
            <person name="Jeske O."/>
            <person name="Meyerdierks A."/>
            <person name="Storesund J.E."/>
            <person name="Kallscheuer N."/>
            <person name="Luecker S."/>
            <person name="Lage O.M."/>
            <person name="Pohl T."/>
            <person name="Merkel B.J."/>
            <person name="Hornburger P."/>
            <person name="Mueller R.-W."/>
            <person name="Bruemmer F."/>
            <person name="Labrenz M."/>
            <person name="Spormann A.M."/>
            <person name="Op Den Camp H."/>
            <person name="Overmann J."/>
            <person name="Amann R."/>
            <person name="Jetten M.S.M."/>
            <person name="Mascher T."/>
            <person name="Medema M.H."/>
            <person name="Devos D.P."/>
            <person name="Kaster A.-K."/>
            <person name="Ovreas L."/>
            <person name="Rohde M."/>
            <person name="Galperin M.Y."/>
            <person name="Jogler C."/>
        </authorList>
    </citation>
    <scope>NUCLEOTIDE SEQUENCE [LARGE SCALE GENOMIC DNA]</scope>
    <source>
        <strain evidence="5 6">Pla123a</strain>
    </source>
</reference>
<name>A0A5C5ZFN7_9BACT</name>
<evidence type="ECO:0000313" key="6">
    <source>
        <dbReference type="Proteomes" id="UP000318478"/>
    </source>
</evidence>
<dbReference type="EMBL" id="SJPO01000001">
    <property type="protein sequence ID" value="TWT86016.1"/>
    <property type="molecule type" value="Genomic_DNA"/>
</dbReference>
<gene>
    <name evidence="5" type="primary">ydfH_1</name>
    <name evidence="5" type="ORF">Pla123a_08240</name>
</gene>
<dbReference type="SUPFAM" id="SSF48008">
    <property type="entry name" value="GntR ligand-binding domain-like"/>
    <property type="match status" value="1"/>
</dbReference>
<dbReference type="Pfam" id="PF00392">
    <property type="entry name" value="GntR"/>
    <property type="match status" value="1"/>
</dbReference>
<dbReference type="CDD" id="cd07377">
    <property type="entry name" value="WHTH_GntR"/>
    <property type="match status" value="1"/>
</dbReference>
<dbReference type="Proteomes" id="UP000318478">
    <property type="component" value="Unassembled WGS sequence"/>
</dbReference>
<dbReference type="InterPro" id="IPR036388">
    <property type="entry name" value="WH-like_DNA-bd_sf"/>
</dbReference>
<feature type="domain" description="HTH gntR-type" evidence="4">
    <location>
        <begin position="5"/>
        <end position="72"/>
    </location>
</feature>
<dbReference type="Pfam" id="PF07729">
    <property type="entry name" value="FCD"/>
    <property type="match status" value="1"/>
</dbReference>
<keyword evidence="2" id="KW-0238">DNA-binding</keyword>